<dbReference type="VEuPathDB" id="FungiDB:H310_05239"/>
<dbReference type="GeneID" id="20082289"/>
<dbReference type="RefSeq" id="XP_008868122.1">
    <property type="nucleotide sequence ID" value="XM_008869900.1"/>
</dbReference>
<accession>A0A024UAS6</accession>
<feature type="region of interest" description="Disordered" evidence="2">
    <location>
        <begin position="421"/>
        <end position="452"/>
    </location>
</feature>
<protein>
    <submittedName>
        <fullName evidence="3">Uncharacterized protein</fullName>
    </submittedName>
</protein>
<dbReference type="EMBL" id="KI913960">
    <property type="protein sequence ID" value="ETW02738.1"/>
    <property type="molecule type" value="Genomic_DNA"/>
</dbReference>
<organism evidence="3">
    <name type="scientific">Aphanomyces invadans</name>
    <dbReference type="NCBI Taxonomy" id="157072"/>
    <lineage>
        <taxon>Eukaryota</taxon>
        <taxon>Sar</taxon>
        <taxon>Stramenopiles</taxon>
        <taxon>Oomycota</taxon>
        <taxon>Saprolegniomycetes</taxon>
        <taxon>Saprolegniales</taxon>
        <taxon>Verrucalvaceae</taxon>
        <taxon>Aphanomyces</taxon>
    </lineage>
</organism>
<reference evidence="3" key="1">
    <citation type="submission" date="2013-12" db="EMBL/GenBank/DDBJ databases">
        <title>The Genome Sequence of Aphanomyces invadans NJM9701.</title>
        <authorList>
            <consortium name="The Broad Institute Genomics Platform"/>
            <person name="Russ C."/>
            <person name="Tyler B."/>
            <person name="van West P."/>
            <person name="Dieguez-Uribeondo J."/>
            <person name="Young S.K."/>
            <person name="Zeng Q."/>
            <person name="Gargeya S."/>
            <person name="Fitzgerald M."/>
            <person name="Abouelleil A."/>
            <person name="Alvarado L."/>
            <person name="Chapman S.B."/>
            <person name="Gainer-Dewar J."/>
            <person name="Goldberg J."/>
            <person name="Griggs A."/>
            <person name="Gujja S."/>
            <person name="Hansen M."/>
            <person name="Howarth C."/>
            <person name="Imamovic A."/>
            <person name="Ireland A."/>
            <person name="Larimer J."/>
            <person name="McCowan C."/>
            <person name="Murphy C."/>
            <person name="Pearson M."/>
            <person name="Poon T.W."/>
            <person name="Priest M."/>
            <person name="Roberts A."/>
            <person name="Saif S."/>
            <person name="Shea T."/>
            <person name="Sykes S."/>
            <person name="Wortman J."/>
            <person name="Nusbaum C."/>
            <person name="Birren B."/>
        </authorList>
    </citation>
    <scope>NUCLEOTIDE SEQUENCE [LARGE SCALE GENOMIC DNA]</scope>
    <source>
        <strain evidence="3">NJM9701</strain>
    </source>
</reference>
<feature type="coiled-coil region" evidence="1">
    <location>
        <begin position="67"/>
        <end position="116"/>
    </location>
</feature>
<feature type="region of interest" description="Disordered" evidence="2">
    <location>
        <begin position="339"/>
        <end position="394"/>
    </location>
</feature>
<sequence>MSEGANKCKADKIAPGGEEGEVLLVDLAAEEEAEKFEPFDGVQAASSWMKRPLRQAELEQIEARGMLEGALQTLESLEAVEQSLRERREGEAARKVDEVERAAQEKQRRLHEVKAAALAQSAELPGAGTTTWKLEVPATMVPREHVWTLEDLDFARVRMDEVPFVDALDEEFEMGGVGEATFEYVCDAASGVNVVDEADEAGMPARVFEANACLAEFGRTHDDFERHVVWMLNAVATMTMVAADGRASKIACAKAIRYITVFVYSLLRPNAGRQKNRRVGWPTNVGALAGSLANFALTRRSIYGRLSAELVAQIAVRAGTRRERESAVSTTTGVAPSISRAGVLGASPLPTGRTRNPPEDPRLAGQQESGRSMALDRDRGYGGMKAEPAAAAPVQGQRSILPAFWTEHARLRGEAMEWRENVEERQVPAHIVAQSPPAEEQRPAEEDDQEEG</sequence>
<name>A0A024UAS6_9STRA</name>
<evidence type="ECO:0000256" key="1">
    <source>
        <dbReference type="SAM" id="Coils"/>
    </source>
</evidence>
<proteinExistence type="predicted"/>
<evidence type="ECO:0000256" key="2">
    <source>
        <dbReference type="SAM" id="MobiDB-lite"/>
    </source>
</evidence>
<keyword evidence="1" id="KW-0175">Coiled coil</keyword>
<dbReference type="AlphaFoldDB" id="A0A024UAS6"/>
<evidence type="ECO:0000313" key="3">
    <source>
        <dbReference type="EMBL" id="ETW02738.1"/>
    </source>
</evidence>
<gene>
    <name evidence="3" type="ORF">H310_05239</name>
</gene>